<name>A0A183CSU6_GLOPA</name>
<keyword evidence="1" id="KW-1185">Reference proteome</keyword>
<reference evidence="2" key="3">
    <citation type="submission" date="2016-06" db="UniProtKB">
        <authorList>
            <consortium name="WormBaseParasite"/>
        </authorList>
    </citation>
    <scope>IDENTIFICATION</scope>
</reference>
<organism evidence="1 2">
    <name type="scientific">Globodera pallida</name>
    <name type="common">Potato cyst nematode worm</name>
    <name type="synonym">Heterodera pallida</name>
    <dbReference type="NCBI Taxonomy" id="36090"/>
    <lineage>
        <taxon>Eukaryota</taxon>
        <taxon>Metazoa</taxon>
        <taxon>Ecdysozoa</taxon>
        <taxon>Nematoda</taxon>
        <taxon>Chromadorea</taxon>
        <taxon>Rhabditida</taxon>
        <taxon>Tylenchina</taxon>
        <taxon>Tylenchomorpha</taxon>
        <taxon>Tylenchoidea</taxon>
        <taxon>Heteroderidae</taxon>
        <taxon>Heteroderinae</taxon>
        <taxon>Globodera</taxon>
    </lineage>
</organism>
<proteinExistence type="predicted"/>
<sequence length="28" mass="3086">QHQVESGNILELVKARQTKVIHSSELAA</sequence>
<reference evidence="1" key="2">
    <citation type="submission" date="2014-05" db="EMBL/GenBank/DDBJ databases">
        <title>The genome and life-stage specific transcriptomes of Globodera pallida elucidate key aspects of plant parasitism by a cyst nematode.</title>
        <authorList>
            <person name="Cotton J.A."/>
            <person name="Lilley C.J."/>
            <person name="Jones L.M."/>
            <person name="Kikuchi T."/>
            <person name="Reid A.J."/>
            <person name="Thorpe P."/>
            <person name="Tsai I.J."/>
            <person name="Beasley H."/>
            <person name="Blok V."/>
            <person name="Cock P.J.A."/>
            <person name="Van den Akker S.E."/>
            <person name="Holroyd N."/>
            <person name="Hunt M."/>
            <person name="Mantelin S."/>
            <person name="Naghra H."/>
            <person name="Pain A."/>
            <person name="Palomares-Rius J.E."/>
            <person name="Zarowiecki M."/>
            <person name="Berriman M."/>
            <person name="Jones J.T."/>
            <person name="Urwin P.E."/>
        </authorList>
    </citation>
    <scope>NUCLEOTIDE SEQUENCE [LARGE SCALE GENOMIC DNA]</scope>
    <source>
        <strain evidence="1">Lindley</strain>
    </source>
</reference>
<dbReference type="Proteomes" id="UP000050741">
    <property type="component" value="Unassembled WGS sequence"/>
</dbReference>
<evidence type="ECO:0000313" key="2">
    <source>
        <dbReference type="WBParaSite" id="GPLIN_001595400"/>
    </source>
</evidence>
<accession>A0A183CSU6</accession>
<dbReference type="AlphaFoldDB" id="A0A183CSU6"/>
<dbReference type="WBParaSite" id="GPLIN_001595400">
    <property type="protein sequence ID" value="GPLIN_001595400"/>
    <property type="gene ID" value="GPLIN_001595400"/>
</dbReference>
<evidence type="ECO:0000313" key="1">
    <source>
        <dbReference type="Proteomes" id="UP000050741"/>
    </source>
</evidence>
<reference evidence="1" key="1">
    <citation type="submission" date="2013-12" db="EMBL/GenBank/DDBJ databases">
        <authorList>
            <person name="Aslett M."/>
        </authorList>
    </citation>
    <scope>NUCLEOTIDE SEQUENCE [LARGE SCALE GENOMIC DNA]</scope>
    <source>
        <strain evidence="1">Lindley</strain>
    </source>
</reference>
<protein>
    <submittedName>
        <fullName evidence="2">ABC transporter ATP-binding protein</fullName>
    </submittedName>
</protein>